<evidence type="ECO:0000313" key="5">
    <source>
        <dbReference type="Proteomes" id="UP001329505"/>
    </source>
</evidence>
<dbReference type="Proteomes" id="UP000199221">
    <property type="component" value="Unassembled WGS sequence"/>
</dbReference>
<evidence type="ECO:0000313" key="3">
    <source>
        <dbReference type="EMBL" id="SES05638.1"/>
    </source>
</evidence>
<dbReference type="EMBL" id="JAZDQQ010000030">
    <property type="protein sequence ID" value="MEE1883290.1"/>
    <property type="molecule type" value="Genomic_DNA"/>
</dbReference>
<gene>
    <name evidence="2" type="primary">ccoM</name>
    <name evidence="3" type="ORF">SAMN05216230_11917</name>
    <name evidence="2" type="ORF">V0R55_24305</name>
</gene>
<proteinExistence type="predicted"/>
<evidence type="ECO:0000313" key="2">
    <source>
        <dbReference type="EMBL" id="MEE1883290.1"/>
    </source>
</evidence>
<evidence type="ECO:0000313" key="4">
    <source>
        <dbReference type="Proteomes" id="UP000199221"/>
    </source>
</evidence>
<reference evidence="3 4" key="1">
    <citation type="submission" date="2016-10" db="EMBL/GenBank/DDBJ databases">
        <authorList>
            <person name="de Groot N.N."/>
        </authorList>
    </citation>
    <scope>NUCLEOTIDE SEQUENCE [LARGE SCALE GENOMIC DNA]</scope>
    <source>
        <strain evidence="3 4">LMG 27941</strain>
    </source>
</reference>
<sequence length="38" mass="4290">MFFDNVVIAGVVTVGLMLAFFAGLGIFIWKDSKKRNQR</sequence>
<organism evidence="3 4">
    <name type="scientific">Pseudomonas soli</name>
    <dbReference type="NCBI Taxonomy" id="1306993"/>
    <lineage>
        <taxon>Bacteria</taxon>
        <taxon>Pseudomonadati</taxon>
        <taxon>Pseudomonadota</taxon>
        <taxon>Gammaproteobacteria</taxon>
        <taxon>Pseudomonadales</taxon>
        <taxon>Pseudomonadaceae</taxon>
        <taxon>Pseudomonas</taxon>
    </lineage>
</organism>
<reference evidence="2 5" key="2">
    <citation type="submission" date="2024-01" db="EMBL/GenBank/DDBJ databases">
        <title>Unpublished Manusciprt.</title>
        <authorList>
            <person name="Duman M."/>
            <person name="Valdes E.G."/>
            <person name="Ajmi N."/>
            <person name="Altun S."/>
            <person name="Saticioglu I.B."/>
        </authorList>
    </citation>
    <scope>NUCLEOTIDE SEQUENCE [LARGE SCALE GENOMIC DNA]</scope>
    <source>
        <strain evidence="2 5">139P</strain>
    </source>
</reference>
<dbReference type="GeneID" id="93679340"/>
<dbReference type="Proteomes" id="UP001329505">
    <property type="component" value="Unassembled WGS sequence"/>
</dbReference>
<keyword evidence="5" id="KW-1185">Reference proteome</keyword>
<feature type="transmembrane region" description="Helical" evidence="1">
    <location>
        <begin position="6"/>
        <end position="29"/>
    </location>
</feature>
<dbReference type="InterPro" id="IPR048085">
    <property type="entry name" value="Cyt_ox_CcoM-like"/>
</dbReference>
<dbReference type="EMBL" id="FOEQ01000019">
    <property type="protein sequence ID" value="SES05638.1"/>
    <property type="molecule type" value="Genomic_DNA"/>
</dbReference>
<keyword evidence="1" id="KW-0812">Transmembrane</keyword>
<keyword evidence="1" id="KW-1133">Transmembrane helix</keyword>
<dbReference type="NCBIfam" id="NF041600">
    <property type="entry name" value="cyt_ox_CcoM"/>
    <property type="match status" value="1"/>
</dbReference>
<dbReference type="AlphaFoldDB" id="A0A1H9U8S0"/>
<protein>
    <submittedName>
        <fullName evidence="2">Cytochrome c oxidase subunit CcoM</fullName>
    </submittedName>
</protein>
<dbReference type="RefSeq" id="WP_023629476.1">
    <property type="nucleotide sequence ID" value="NZ_CATKPM010000033.1"/>
</dbReference>
<evidence type="ECO:0000256" key="1">
    <source>
        <dbReference type="SAM" id="Phobius"/>
    </source>
</evidence>
<dbReference type="KEGG" id="pmos:O165_016680"/>
<keyword evidence="1" id="KW-0472">Membrane</keyword>
<accession>A0A1H9U8S0</accession>
<name>A0A1H9U8S0_9PSED</name>